<dbReference type="NCBIfam" id="NF037995">
    <property type="entry name" value="TRAP_S1"/>
    <property type="match status" value="1"/>
</dbReference>
<dbReference type="InterPro" id="IPR018389">
    <property type="entry name" value="DctP_fam"/>
</dbReference>
<dbReference type="PANTHER" id="PTHR33376">
    <property type="match status" value="1"/>
</dbReference>
<sequence length="368" mass="40019">MDRRSFIKKAGVTGAGAAAASTLAAPAIAQETPKVTWRCSSGFPKSLPTIFGAAEVFAEAVAEATDGNFEIQTFGAGEIVGALEGADAVKNGTIEMAHTASYYFTGIDPTYAFGTGVPFGLNQRMTNAWMYEGGGLELLNKFYAKQNMISFPAGNTGAQMGGWFRKEINSLEDMKGLKFRIGGFGGRIMEKIGVVPQGLPGGDIYPALEKGTIDAAEFVGPYDDQKLGFNKVAPYYYYPGWWEGGVTLLNMINMDAWNSLTPAYQGIVKSASALANSVMMARYDILNPTALKELAAAGTQLRPYSQDIMEACFDAATETYAEISAENADFKEIHDSYMAYRKEGYLWFQLSEYNFDTFLMLQQRAGKL</sequence>
<keyword evidence="4" id="KW-1185">Reference proteome</keyword>
<dbReference type="EMBL" id="JBBMQO010000010">
    <property type="protein sequence ID" value="MEM5503057.1"/>
    <property type="molecule type" value="Genomic_DNA"/>
</dbReference>
<feature type="signal peptide" evidence="2">
    <location>
        <begin position="1"/>
        <end position="29"/>
    </location>
</feature>
<dbReference type="InterPro" id="IPR026289">
    <property type="entry name" value="SBP_TakP-like"/>
</dbReference>
<dbReference type="Gene3D" id="3.40.190.170">
    <property type="entry name" value="Bacterial extracellular solute-binding protein, family 7"/>
    <property type="match status" value="1"/>
</dbReference>
<evidence type="ECO:0000256" key="2">
    <source>
        <dbReference type="SAM" id="SignalP"/>
    </source>
</evidence>
<dbReference type="InterPro" id="IPR019546">
    <property type="entry name" value="TAT_signal_bac_arc"/>
</dbReference>
<dbReference type="PANTHER" id="PTHR33376:SF5">
    <property type="entry name" value="EXTRACYTOPLASMIC SOLUTE RECEPTOR PROTEIN"/>
    <property type="match status" value="1"/>
</dbReference>
<dbReference type="NCBIfam" id="TIGR01409">
    <property type="entry name" value="TAT_signal_seq"/>
    <property type="match status" value="1"/>
</dbReference>
<dbReference type="InterPro" id="IPR038404">
    <property type="entry name" value="TRAP_DctP_sf"/>
</dbReference>
<proteinExistence type="predicted"/>
<dbReference type="InterPro" id="IPR006311">
    <property type="entry name" value="TAT_signal"/>
</dbReference>
<dbReference type="PROSITE" id="PS51318">
    <property type="entry name" value="TAT"/>
    <property type="match status" value="1"/>
</dbReference>
<dbReference type="Proteomes" id="UP001477870">
    <property type="component" value="Unassembled WGS sequence"/>
</dbReference>
<accession>A0ABU9TAA0</accession>
<keyword evidence="1 2" id="KW-0732">Signal</keyword>
<gene>
    <name evidence="3" type="primary">dctP</name>
    <name evidence="3" type="ORF">WNY59_15825</name>
</gene>
<dbReference type="RefSeq" id="WP_342849248.1">
    <property type="nucleotide sequence ID" value="NZ_JBBMQO010000010.1"/>
</dbReference>
<evidence type="ECO:0000313" key="3">
    <source>
        <dbReference type="EMBL" id="MEM5503057.1"/>
    </source>
</evidence>
<feature type="chain" id="PRO_5045216241" evidence="2">
    <location>
        <begin position="30"/>
        <end position="368"/>
    </location>
</feature>
<dbReference type="Gene3D" id="3.40.190.10">
    <property type="entry name" value="Periplasmic binding protein-like II"/>
    <property type="match status" value="1"/>
</dbReference>
<reference evidence="3 4" key="1">
    <citation type="submission" date="2024-03" db="EMBL/GenBank/DDBJ databases">
        <title>Community enrichment and isolation of bacterial strains for fucoidan degradation.</title>
        <authorList>
            <person name="Sichert A."/>
        </authorList>
    </citation>
    <scope>NUCLEOTIDE SEQUENCE [LARGE SCALE GENOMIC DNA]</scope>
    <source>
        <strain evidence="3 4">AS62</strain>
    </source>
</reference>
<comment type="caution">
    <text evidence="3">The sequence shown here is derived from an EMBL/GenBank/DDBJ whole genome shotgun (WGS) entry which is preliminary data.</text>
</comment>
<evidence type="ECO:0000313" key="4">
    <source>
        <dbReference type="Proteomes" id="UP001477870"/>
    </source>
</evidence>
<evidence type="ECO:0000256" key="1">
    <source>
        <dbReference type="ARBA" id="ARBA00022729"/>
    </source>
</evidence>
<dbReference type="PIRSF" id="PIRSF039026">
    <property type="entry name" value="SiaP"/>
    <property type="match status" value="1"/>
</dbReference>
<dbReference type="Pfam" id="PF03480">
    <property type="entry name" value="DctP"/>
    <property type="match status" value="1"/>
</dbReference>
<name>A0ABU9TAA0_9HYPH</name>
<organism evidence="3 4">
    <name type="scientific">Ahrensia kielensis</name>
    <dbReference type="NCBI Taxonomy" id="76980"/>
    <lineage>
        <taxon>Bacteria</taxon>
        <taxon>Pseudomonadati</taxon>
        <taxon>Pseudomonadota</taxon>
        <taxon>Alphaproteobacteria</taxon>
        <taxon>Hyphomicrobiales</taxon>
        <taxon>Ahrensiaceae</taxon>
        <taxon>Ahrensia</taxon>
    </lineage>
</organism>
<protein>
    <submittedName>
        <fullName evidence="3">TRAP transporter substrate-binding protein DctP</fullName>
    </submittedName>
</protein>